<protein>
    <recommendedName>
        <fullName evidence="3">Endo-alpha-N-acetylgalactosaminidase glycoside hydrolase</fullName>
    </recommendedName>
</protein>
<proteinExistence type="predicted"/>
<evidence type="ECO:0008006" key="3">
    <source>
        <dbReference type="Google" id="ProtNLM"/>
    </source>
</evidence>
<dbReference type="Gene3D" id="3.20.20.80">
    <property type="entry name" value="Glycosidases"/>
    <property type="match status" value="1"/>
</dbReference>
<reference evidence="1" key="2">
    <citation type="submission" date="2021-04" db="EMBL/GenBank/DDBJ databases">
        <authorList>
            <person name="Gilroy R."/>
        </authorList>
    </citation>
    <scope>NUCLEOTIDE SEQUENCE</scope>
    <source>
        <strain evidence="1">ChiHjej12B11-1927</strain>
    </source>
</reference>
<dbReference type="Pfam" id="PF18952">
    <property type="entry name" value="DUF5696"/>
    <property type="match status" value="1"/>
</dbReference>
<sequence>MDSIIKGGTEITFDKTTLRFSFQKEDGCRWRWDKSYMPYMECRSGNIFFHDAGEITHELLHTGVGEGILSTYCGFKKEGKIMPYKFQTLVWVEEATGDVYCEWIPLCEEGLEVKKVFWPGPMEFEEKKGSWYTLLTHQQGILIPNTWEVEFQTPVFDGMFGTAGAYMPWFAQVRDGEGYLAVCVTPWNSGYQAEHPAGGPYTRVSMRFEPSLGKMDYRRIVKYTFLKECDHNTICKTYRNYVEEQGRLRTLAEKAIRNPSIDRLIGCAFLHKGIKTFVQPDSDFYDPEKPEKNNHLTTFAQREQEIRQLHEMGVEKLYLHLDGWAEPGYDNRHPDYGPACKEAGGWEGMKSLVDTMHKYGYLFGIHDQYRDYYLSAPSFDENFACRLPDGTIPRHKRWAGGPQSYLCATQAPYYVKRNFKALEDHGIRLDCAYLDVFTCNEGDECDNPLHRMTRKECYEHRARCFRYLLKKGILPSSEEVNDWAVTSQVFCHYAPYDFMMSAPGTPKQGIPVPLYNLVYHDCVIQPWMMEKISEEEDYMLYALLNGGAPYLVRDGAYPNTDGAFEDRVEMTLEECITRAKVVSDLHEKVGKCQMVRHEFVEGNPQVQKTVFSNGISVQVDFQKQTYEIRNENYFSE</sequence>
<dbReference type="Proteomes" id="UP000824230">
    <property type="component" value="Unassembled WGS sequence"/>
</dbReference>
<dbReference type="GO" id="GO:0033926">
    <property type="term" value="F:endo-alpha-N-acetylgalactosaminidase activity"/>
    <property type="evidence" value="ECO:0007669"/>
    <property type="project" value="InterPro"/>
</dbReference>
<reference evidence="1" key="1">
    <citation type="journal article" date="2021" name="PeerJ">
        <title>Extensive microbial diversity within the chicken gut microbiome revealed by metagenomics and culture.</title>
        <authorList>
            <person name="Gilroy R."/>
            <person name="Ravi A."/>
            <person name="Getino M."/>
            <person name="Pursley I."/>
            <person name="Horton D.L."/>
            <person name="Alikhan N.F."/>
            <person name="Baker D."/>
            <person name="Gharbi K."/>
            <person name="Hall N."/>
            <person name="Watson M."/>
            <person name="Adriaenssens E.M."/>
            <person name="Foster-Nyarko E."/>
            <person name="Jarju S."/>
            <person name="Secka A."/>
            <person name="Antonio M."/>
            <person name="Oren A."/>
            <person name="Chaudhuri R.R."/>
            <person name="La Ragione R."/>
            <person name="Hildebrand F."/>
            <person name="Pallen M.J."/>
        </authorList>
    </citation>
    <scope>NUCLEOTIDE SEQUENCE</scope>
    <source>
        <strain evidence="1">ChiHjej12B11-1927</strain>
    </source>
</reference>
<dbReference type="InterPro" id="IPR025706">
    <property type="entry name" value="Endoa_GalNAc"/>
</dbReference>
<dbReference type="CDD" id="cd14244">
    <property type="entry name" value="GH_101_like"/>
    <property type="match status" value="1"/>
</dbReference>
<evidence type="ECO:0000313" key="2">
    <source>
        <dbReference type="Proteomes" id="UP000824230"/>
    </source>
</evidence>
<comment type="caution">
    <text evidence="1">The sequence shown here is derived from an EMBL/GenBank/DDBJ whole genome shotgun (WGS) entry which is preliminary data.</text>
</comment>
<name>A0A9D1VM35_9FIRM</name>
<organism evidence="1 2">
    <name type="scientific">Candidatus Blautia pullistercoris</name>
    <dbReference type="NCBI Taxonomy" id="2838499"/>
    <lineage>
        <taxon>Bacteria</taxon>
        <taxon>Bacillati</taxon>
        <taxon>Bacillota</taxon>
        <taxon>Clostridia</taxon>
        <taxon>Lachnospirales</taxon>
        <taxon>Lachnospiraceae</taxon>
        <taxon>Blautia</taxon>
    </lineage>
</organism>
<dbReference type="InterPro" id="IPR043751">
    <property type="entry name" value="DUF5696"/>
</dbReference>
<dbReference type="AlphaFoldDB" id="A0A9D1VM35"/>
<accession>A0A9D1VM35</accession>
<gene>
    <name evidence="1" type="ORF">H9738_06690</name>
</gene>
<dbReference type="EMBL" id="DXFG01000131">
    <property type="protein sequence ID" value="HIX37541.1"/>
    <property type="molecule type" value="Genomic_DNA"/>
</dbReference>
<evidence type="ECO:0000313" key="1">
    <source>
        <dbReference type="EMBL" id="HIX37541.1"/>
    </source>
</evidence>